<keyword evidence="1" id="KW-1133">Transmembrane helix</keyword>
<keyword evidence="1" id="KW-0472">Membrane</keyword>
<dbReference type="SUPFAM" id="SSF52540">
    <property type="entry name" value="P-loop containing nucleoside triphosphate hydrolases"/>
    <property type="match status" value="1"/>
</dbReference>
<protein>
    <submittedName>
        <fullName evidence="4">Uncharacterized protein LOC111109987 isoform X1</fullName>
    </submittedName>
</protein>
<feature type="transmembrane region" description="Helical" evidence="1">
    <location>
        <begin position="112"/>
        <end position="137"/>
    </location>
</feature>
<dbReference type="OrthoDB" id="6199925at2759"/>
<dbReference type="Pfam" id="PF20720">
    <property type="entry name" value="nSTAND3"/>
    <property type="match status" value="1"/>
</dbReference>
<dbReference type="GeneID" id="111109987"/>
<feature type="domain" description="Novel STAND NTPase 3" evidence="2">
    <location>
        <begin position="179"/>
        <end position="323"/>
    </location>
</feature>
<reference evidence="4" key="1">
    <citation type="submission" date="2025-08" db="UniProtKB">
        <authorList>
            <consortium name="RefSeq"/>
        </authorList>
    </citation>
    <scope>IDENTIFICATION</scope>
    <source>
        <tissue evidence="4">Whole sample</tissue>
    </source>
</reference>
<gene>
    <name evidence="4" type="primary">LOC111109987</name>
</gene>
<keyword evidence="1" id="KW-0812">Transmembrane</keyword>
<keyword evidence="3" id="KW-1185">Reference proteome</keyword>
<dbReference type="RefSeq" id="XP_022301986.1">
    <property type="nucleotide sequence ID" value="XM_022446278.1"/>
</dbReference>
<proteinExistence type="predicted"/>
<evidence type="ECO:0000259" key="2">
    <source>
        <dbReference type="Pfam" id="PF20720"/>
    </source>
</evidence>
<dbReference type="InterPro" id="IPR027417">
    <property type="entry name" value="P-loop_NTPase"/>
</dbReference>
<evidence type="ECO:0000256" key="1">
    <source>
        <dbReference type="SAM" id="Phobius"/>
    </source>
</evidence>
<sequence>MFNVTKGSCPYENWTSVARASCGNPDHFHCLRDENGRIGWVCTEPVWVEKNRCPVFNTVANKLDTIACPKSKCPPYIYRSNKVDVEYACRYTRTSESSTTLAPSNNSYSGNIAILIAVPTIIVVLAAVLMGIVFCICRRRIFLNTNRNIDNIEVEANPDESINLVKRAVESEHKADKSNKSFHQAKKILNDHNRILITGVQGAGKTYLAKSLVAEFGKKGKKLEKVWISNLNQLSAKQNEQTGEDILILDEIFYELQTKSRVMETFKALQSFLESSVNKTVLITMPSYIWNKHKDTFTQAKLDVFHIDLNHRNTSEKRSILRYLMKQYAVSGEEAVPICRARRRLLKDICRAKRRLLKDTGPKAIGFPALISWLCTTPSKENIKTLISNPLSAMSREVKAMKESTEKQERGMYLILAYMALHGGLLEVNDMDTNLFGELRKKFEPDYDITGIKKDAEMMVMNHFLLKTRNDNYEFNLNIMKKIVFVSVAEYDTIFVQNHCEKDYNLRYIIPKENFEDKLKEDYSGCFYEI</sequence>
<dbReference type="AlphaFoldDB" id="A0A8B8BG44"/>
<accession>A0A8B8BG44</accession>
<organism evidence="3 4">
    <name type="scientific">Crassostrea virginica</name>
    <name type="common">Eastern oyster</name>
    <dbReference type="NCBI Taxonomy" id="6565"/>
    <lineage>
        <taxon>Eukaryota</taxon>
        <taxon>Metazoa</taxon>
        <taxon>Spiralia</taxon>
        <taxon>Lophotrochozoa</taxon>
        <taxon>Mollusca</taxon>
        <taxon>Bivalvia</taxon>
        <taxon>Autobranchia</taxon>
        <taxon>Pteriomorphia</taxon>
        <taxon>Ostreida</taxon>
        <taxon>Ostreoidea</taxon>
        <taxon>Ostreidae</taxon>
        <taxon>Crassostrea</taxon>
    </lineage>
</organism>
<dbReference type="InterPro" id="IPR049050">
    <property type="entry name" value="nSTAND3"/>
</dbReference>
<evidence type="ECO:0000313" key="4">
    <source>
        <dbReference type="RefSeq" id="XP_022301986.1"/>
    </source>
</evidence>
<evidence type="ECO:0000313" key="3">
    <source>
        <dbReference type="Proteomes" id="UP000694844"/>
    </source>
</evidence>
<dbReference type="KEGG" id="cvn:111109987"/>
<name>A0A8B8BG44_CRAVI</name>
<dbReference type="Gene3D" id="3.40.50.300">
    <property type="entry name" value="P-loop containing nucleotide triphosphate hydrolases"/>
    <property type="match status" value="1"/>
</dbReference>
<dbReference type="Proteomes" id="UP000694844">
    <property type="component" value="Chromosome 8"/>
</dbReference>